<accession>A0A8H7CSU4</accession>
<evidence type="ECO:0000313" key="2">
    <source>
        <dbReference type="EMBL" id="KAF7346962.1"/>
    </source>
</evidence>
<evidence type="ECO:0000256" key="1">
    <source>
        <dbReference type="SAM" id="SignalP"/>
    </source>
</evidence>
<comment type="caution">
    <text evidence="2">The sequence shown here is derived from an EMBL/GenBank/DDBJ whole genome shotgun (WGS) entry which is preliminary data.</text>
</comment>
<sequence>MKTPTIFALMTLASYVLAEERVGPATEHILLPSHKQCAFANDRVLPSPHTMNRTERMPLVSWLIEHGPDGKCAFGRCYNNNNGLDCGPCYVPGENCMC</sequence>
<evidence type="ECO:0000313" key="3">
    <source>
        <dbReference type="Proteomes" id="UP000620124"/>
    </source>
</evidence>
<reference evidence="2" key="1">
    <citation type="submission" date="2020-05" db="EMBL/GenBank/DDBJ databases">
        <title>Mycena genomes resolve the evolution of fungal bioluminescence.</title>
        <authorList>
            <person name="Tsai I.J."/>
        </authorList>
    </citation>
    <scope>NUCLEOTIDE SEQUENCE</scope>
    <source>
        <strain evidence="2">CCC161011</strain>
    </source>
</reference>
<dbReference type="AlphaFoldDB" id="A0A8H7CSU4"/>
<proteinExistence type="predicted"/>
<dbReference type="Proteomes" id="UP000620124">
    <property type="component" value="Unassembled WGS sequence"/>
</dbReference>
<keyword evidence="3" id="KW-1185">Reference proteome</keyword>
<keyword evidence="1" id="KW-0732">Signal</keyword>
<gene>
    <name evidence="2" type="ORF">MVEN_01448900</name>
</gene>
<dbReference type="EMBL" id="JACAZI010000012">
    <property type="protein sequence ID" value="KAF7346962.1"/>
    <property type="molecule type" value="Genomic_DNA"/>
</dbReference>
<feature type="chain" id="PRO_5034031471" evidence="1">
    <location>
        <begin position="19"/>
        <end position="98"/>
    </location>
</feature>
<protein>
    <submittedName>
        <fullName evidence="2">Uncharacterized protein</fullName>
    </submittedName>
</protein>
<feature type="signal peptide" evidence="1">
    <location>
        <begin position="1"/>
        <end position="18"/>
    </location>
</feature>
<organism evidence="2 3">
    <name type="scientific">Mycena venus</name>
    <dbReference type="NCBI Taxonomy" id="2733690"/>
    <lineage>
        <taxon>Eukaryota</taxon>
        <taxon>Fungi</taxon>
        <taxon>Dikarya</taxon>
        <taxon>Basidiomycota</taxon>
        <taxon>Agaricomycotina</taxon>
        <taxon>Agaricomycetes</taxon>
        <taxon>Agaricomycetidae</taxon>
        <taxon>Agaricales</taxon>
        <taxon>Marasmiineae</taxon>
        <taxon>Mycenaceae</taxon>
        <taxon>Mycena</taxon>
    </lineage>
</organism>
<name>A0A8H7CSU4_9AGAR</name>
<dbReference type="OrthoDB" id="3094403at2759"/>